<dbReference type="RefSeq" id="WP_185059434.1">
    <property type="nucleotide sequence ID" value="NZ_BAABJP010000015.1"/>
</dbReference>
<keyword evidence="10" id="KW-0170">Cobalt</keyword>
<evidence type="ECO:0000256" key="3">
    <source>
        <dbReference type="ARBA" id="ARBA00005130"/>
    </source>
</evidence>
<accession>A0ABP9Q5M1</accession>
<comment type="caution">
    <text evidence="13">The sequence shown here is derived from an EMBL/GenBank/DDBJ whole genome shotgun (WGS) entry which is preliminary data.</text>
</comment>
<gene>
    <name evidence="13" type="ORF">GCM10023321_34410</name>
</gene>
<dbReference type="SUPFAM" id="SSF53187">
    <property type="entry name" value="Zn-dependent exopeptidases"/>
    <property type="match status" value="1"/>
</dbReference>
<comment type="catalytic activity">
    <reaction evidence="11">
        <text>N-succinyl-(2S,6S)-2,6-diaminopimelate + H2O = (2S,6S)-2,6-diaminopimelate + succinate</text>
        <dbReference type="Rhea" id="RHEA:22608"/>
        <dbReference type="ChEBI" id="CHEBI:15377"/>
        <dbReference type="ChEBI" id="CHEBI:30031"/>
        <dbReference type="ChEBI" id="CHEBI:57609"/>
        <dbReference type="ChEBI" id="CHEBI:58087"/>
        <dbReference type="EC" id="3.5.1.18"/>
    </reaction>
</comment>
<dbReference type="Pfam" id="PF01546">
    <property type="entry name" value="Peptidase_M20"/>
    <property type="match status" value="1"/>
</dbReference>
<dbReference type="NCBIfam" id="TIGR01910">
    <property type="entry name" value="DapE-ArgE"/>
    <property type="match status" value="1"/>
</dbReference>
<evidence type="ECO:0000256" key="4">
    <source>
        <dbReference type="ARBA" id="ARBA00006247"/>
    </source>
</evidence>
<dbReference type="InterPro" id="IPR036264">
    <property type="entry name" value="Bact_exopeptidase_dim_dom"/>
</dbReference>
<dbReference type="InterPro" id="IPR001261">
    <property type="entry name" value="ArgE/DapE_CS"/>
</dbReference>
<sequence length="397" mass="41733">MSFKIDDDAVIELTQELVRLRTVQETGEAPAAELVAATMRGFGWQPEVTEVAPGRPNVVAVLDGGGGPGRTLAFEGHTDVVTEGDRDRWTVDPYGGEIRDGRLYGRGSADMKSGVAAMLHAARAMQLSGPFPGRIVVCALVDEEGMMLGAKHFAATPLAAEIDGAIICEPEEGEICTTAKGAVRIQVDLLGAMAHGAMPRHGRNPVSSAGRLLVALTSLERKLQASHPAHPHLGEVYLTPTVAQAGSTDQINVIPARARVCVDARTIPGLAHADLVASVRALAEEAGAPDGVTTEVTVIDDRPCVQIEHDHPLVVALAGAHERVTGEPPRYGGVPGATDGTILTRDAGMPTVVYGPGGKWIAHQADEYVELTDLIRCTHIYAQAAHHFLHAPAPSAP</sequence>
<dbReference type="SUPFAM" id="SSF55031">
    <property type="entry name" value="Bacterial exopeptidase dimerisation domain"/>
    <property type="match status" value="1"/>
</dbReference>
<dbReference type="InterPro" id="IPR010182">
    <property type="entry name" value="ArgE/DapE"/>
</dbReference>
<organism evidence="13 14">
    <name type="scientific">Pseudonocardia eucalypti</name>
    <dbReference type="NCBI Taxonomy" id="648755"/>
    <lineage>
        <taxon>Bacteria</taxon>
        <taxon>Bacillati</taxon>
        <taxon>Actinomycetota</taxon>
        <taxon>Actinomycetes</taxon>
        <taxon>Pseudonocardiales</taxon>
        <taxon>Pseudonocardiaceae</taxon>
        <taxon>Pseudonocardia</taxon>
    </lineage>
</organism>
<feature type="domain" description="Peptidase M20 dimerisation" evidence="12">
    <location>
        <begin position="179"/>
        <end position="289"/>
    </location>
</feature>
<evidence type="ECO:0000256" key="10">
    <source>
        <dbReference type="ARBA" id="ARBA00023285"/>
    </source>
</evidence>
<keyword evidence="7" id="KW-0479">Metal-binding</keyword>
<protein>
    <recommendedName>
        <fullName evidence="6">Probable succinyl-diaminopimelate desuccinylase</fullName>
        <ecNumber evidence="5">3.5.1.18</ecNumber>
    </recommendedName>
</protein>
<dbReference type="Gene3D" id="3.40.630.10">
    <property type="entry name" value="Zn peptidases"/>
    <property type="match status" value="2"/>
</dbReference>
<evidence type="ECO:0000256" key="6">
    <source>
        <dbReference type="ARBA" id="ARBA00016853"/>
    </source>
</evidence>
<dbReference type="PROSITE" id="PS00759">
    <property type="entry name" value="ARGE_DAPE_CPG2_2"/>
    <property type="match status" value="1"/>
</dbReference>
<dbReference type="EC" id="3.5.1.18" evidence="5"/>
<evidence type="ECO:0000256" key="1">
    <source>
        <dbReference type="ARBA" id="ARBA00001941"/>
    </source>
</evidence>
<evidence type="ECO:0000256" key="9">
    <source>
        <dbReference type="ARBA" id="ARBA00022833"/>
    </source>
</evidence>
<evidence type="ECO:0000256" key="2">
    <source>
        <dbReference type="ARBA" id="ARBA00001947"/>
    </source>
</evidence>
<evidence type="ECO:0000256" key="5">
    <source>
        <dbReference type="ARBA" id="ARBA00011921"/>
    </source>
</evidence>
<comment type="cofactor">
    <cofactor evidence="1">
        <name>Co(2+)</name>
        <dbReference type="ChEBI" id="CHEBI:48828"/>
    </cofactor>
</comment>
<dbReference type="PANTHER" id="PTHR43808">
    <property type="entry name" value="ACETYLORNITHINE DEACETYLASE"/>
    <property type="match status" value="1"/>
</dbReference>
<evidence type="ECO:0000313" key="13">
    <source>
        <dbReference type="EMBL" id="GAA5157009.1"/>
    </source>
</evidence>
<evidence type="ECO:0000256" key="8">
    <source>
        <dbReference type="ARBA" id="ARBA00022801"/>
    </source>
</evidence>
<comment type="cofactor">
    <cofactor evidence="2">
        <name>Zn(2+)</name>
        <dbReference type="ChEBI" id="CHEBI:29105"/>
    </cofactor>
</comment>
<keyword evidence="8" id="KW-0378">Hydrolase</keyword>
<evidence type="ECO:0000313" key="14">
    <source>
        <dbReference type="Proteomes" id="UP001428817"/>
    </source>
</evidence>
<keyword evidence="14" id="KW-1185">Reference proteome</keyword>
<comment type="similarity">
    <text evidence="4">Belongs to the peptidase M20A family.</text>
</comment>
<dbReference type="PROSITE" id="PS00758">
    <property type="entry name" value="ARGE_DAPE_CPG2_1"/>
    <property type="match status" value="1"/>
</dbReference>
<dbReference type="InterPro" id="IPR011650">
    <property type="entry name" value="Peptidase_M20_dimer"/>
</dbReference>
<dbReference type="CDD" id="cd08659">
    <property type="entry name" value="M20_ArgE_DapE-like"/>
    <property type="match status" value="1"/>
</dbReference>
<dbReference type="Pfam" id="PF07687">
    <property type="entry name" value="M20_dimer"/>
    <property type="match status" value="1"/>
</dbReference>
<evidence type="ECO:0000259" key="12">
    <source>
        <dbReference type="Pfam" id="PF07687"/>
    </source>
</evidence>
<comment type="pathway">
    <text evidence="3">Amino-acid biosynthesis; L-lysine biosynthesis via DAP pathway; LL-2,6-diaminopimelate from (S)-tetrahydrodipicolinate (succinylase route): step 3/3.</text>
</comment>
<dbReference type="InterPro" id="IPR050072">
    <property type="entry name" value="Peptidase_M20A"/>
</dbReference>
<proteinExistence type="inferred from homology"/>
<evidence type="ECO:0000256" key="7">
    <source>
        <dbReference type="ARBA" id="ARBA00022723"/>
    </source>
</evidence>
<reference evidence="14" key="1">
    <citation type="journal article" date="2019" name="Int. J. Syst. Evol. Microbiol.">
        <title>The Global Catalogue of Microorganisms (GCM) 10K type strain sequencing project: providing services to taxonomists for standard genome sequencing and annotation.</title>
        <authorList>
            <consortium name="The Broad Institute Genomics Platform"/>
            <consortium name="The Broad Institute Genome Sequencing Center for Infectious Disease"/>
            <person name="Wu L."/>
            <person name="Ma J."/>
        </authorList>
    </citation>
    <scope>NUCLEOTIDE SEQUENCE [LARGE SCALE GENOMIC DNA]</scope>
    <source>
        <strain evidence="14">JCM 18303</strain>
    </source>
</reference>
<dbReference type="EMBL" id="BAABJP010000015">
    <property type="protein sequence ID" value="GAA5157009.1"/>
    <property type="molecule type" value="Genomic_DNA"/>
</dbReference>
<name>A0ABP9Q5M1_9PSEU</name>
<keyword evidence="9" id="KW-0862">Zinc</keyword>
<dbReference type="InterPro" id="IPR002933">
    <property type="entry name" value="Peptidase_M20"/>
</dbReference>
<dbReference type="Proteomes" id="UP001428817">
    <property type="component" value="Unassembled WGS sequence"/>
</dbReference>
<evidence type="ECO:0000256" key="11">
    <source>
        <dbReference type="ARBA" id="ARBA00051301"/>
    </source>
</evidence>